<reference evidence="3 4" key="1">
    <citation type="submission" date="2015-01" db="EMBL/GenBank/DDBJ databases">
        <title>Draft genome of the acidophilic iron oxidizer Ferrimicrobium acidiphilum strain T23.</title>
        <authorList>
            <person name="Poehlein A."/>
            <person name="Eisen S."/>
            <person name="Schloemann M."/>
            <person name="Johnson B.D."/>
            <person name="Daniel R."/>
            <person name="Muehling M."/>
        </authorList>
    </citation>
    <scope>NUCLEOTIDE SEQUENCE [LARGE SCALE GENOMIC DNA]</scope>
    <source>
        <strain evidence="3 4">T23</strain>
    </source>
</reference>
<sequence length="163" mass="18625">MAILAIRTIGDQVLANRSTEIETFDAALQRLIDDMFETMYDAPGVGLAGPQVGVPKRIFVYDAGDGPEVFINPELVVADGEWVYEEGCLSVPSYWWEIRRPGHVVMRGLNRDGKPQQVEGEELLGRVLQHEFDHLEGRLLIERLTDEERRVFRRSMREKLIDS</sequence>
<dbReference type="NCBIfam" id="NF001159">
    <property type="entry name" value="PRK00150.1-3"/>
    <property type="match status" value="1"/>
</dbReference>
<keyword evidence="2" id="KW-0408">Iron</keyword>
<dbReference type="InterPro" id="IPR036821">
    <property type="entry name" value="Peptide_deformylase_sf"/>
</dbReference>
<dbReference type="PIRSF" id="PIRSF004749">
    <property type="entry name" value="Pep_def"/>
    <property type="match status" value="1"/>
</dbReference>
<name>A0A0D8FST1_9ACTN</name>
<proteinExistence type="inferred from homology"/>
<dbReference type="GeneID" id="78373065"/>
<feature type="active site" evidence="2">
    <location>
        <position position="131"/>
    </location>
</feature>
<dbReference type="EMBL" id="JXUW01000018">
    <property type="protein sequence ID" value="KJE76333.1"/>
    <property type="molecule type" value="Genomic_DNA"/>
</dbReference>
<dbReference type="InterPro" id="IPR023635">
    <property type="entry name" value="Peptide_deformylase"/>
</dbReference>
<comment type="function">
    <text evidence="2">Removes the formyl group from the N-terminal Met of newly synthesized proteins. Requires at least a dipeptide for an efficient rate of reaction. N-terminal L-methionine is a prerequisite for activity but the enzyme has broad specificity at other positions.</text>
</comment>
<keyword evidence="2" id="KW-0648">Protein biosynthesis</keyword>
<dbReference type="Gene3D" id="3.90.45.10">
    <property type="entry name" value="Peptide deformylase"/>
    <property type="match status" value="1"/>
</dbReference>
<dbReference type="STRING" id="1121877.FEAC_19430"/>
<dbReference type="GO" id="GO:0046872">
    <property type="term" value="F:metal ion binding"/>
    <property type="evidence" value="ECO:0007669"/>
    <property type="project" value="UniProtKB-KW"/>
</dbReference>
<evidence type="ECO:0000256" key="1">
    <source>
        <dbReference type="ARBA" id="ARBA00010759"/>
    </source>
</evidence>
<dbReference type="GO" id="GO:0042586">
    <property type="term" value="F:peptide deformylase activity"/>
    <property type="evidence" value="ECO:0007669"/>
    <property type="project" value="UniProtKB-UniRule"/>
</dbReference>
<keyword evidence="2 3" id="KW-0378">Hydrolase</keyword>
<dbReference type="PANTHER" id="PTHR10458:SF22">
    <property type="entry name" value="PEPTIDE DEFORMYLASE"/>
    <property type="match status" value="1"/>
</dbReference>
<dbReference type="PATRIC" id="fig|1121877.4.peg.2162"/>
<evidence type="ECO:0000313" key="4">
    <source>
        <dbReference type="Proteomes" id="UP000032336"/>
    </source>
</evidence>
<comment type="catalytic activity">
    <reaction evidence="2">
        <text>N-terminal N-formyl-L-methionyl-[peptide] + H2O = N-terminal L-methionyl-[peptide] + formate</text>
        <dbReference type="Rhea" id="RHEA:24420"/>
        <dbReference type="Rhea" id="RHEA-COMP:10639"/>
        <dbReference type="Rhea" id="RHEA-COMP:10640"/>
        <dbReference type="ChEBI" id="CHEBI:15377"/>
        <dbReference type="ChEBI" id="CHEBI:15740"/>
        <dbReference type="ChEBI" id="CHEBI:49298"/>
        <dbReference type="ChEBI" id="CHEBI:64731"/>
        <dbReference type="EC" id="3.5.1.88"/>
    </reaction>
</comment>
<dbReference type="Proteomes" id="UP000032336">
    <property type="component" value="Unassembled WGS sequence"/>
</dbReference>
<dbReference type="eggNOG" id="COG0242">
    <property type="taxonomic scope" value="Bacteria"/>
</dbReference>
<evidence type="ECO:0000313" key="3">
    <source>
        <dbReference type="EMBL" id="KJE76333.1"/>
    </source>
</evidence>
<keyword evidence="2" id="KW-0479">Metal-binding</keyword>
<accession>A0A0D8FST1</accession>
<dbReference type="Pfam" id="PF01327">
    <property type="entry name" value="Pep_deformylase"/>
    <property type="match status" value="1"/>
</dbReference>
<dbReference type="OrthoDB" id="9804313at2"/>
<comment type="caution">
    <text evidence="3">The sequence shown here is derived from an EMBL/GenBank/DDBJ whole genome shotgun (WGS) entry which is preliminary data.</text>
</comment>
<dbReference type="PANTHER" id="PTHR10458">
    <property type="entry name" value="PEPTIDE DEFORMYLASE"/>
    <property type="match status" value="1"/>
</dbReference>
<feature type="binding site" evidence="2">
    <location>
        <position position="130"/>
    </location>
    <ligand>
        <name>Fe cation</name>
        <dbReference type="ChEBI" id="CHEBI:24875"/>
    </ligand>
</feature>
<feature type="binding site" evidence="2">
    <location>
        <position position="134"/>
    </location>
    <ligand>
        <name>Fe cation</name>
        <dbReference type="ChEBI" id="CHEBI:24875"/>
    </ligand>
</feature>
<dbReference type="HAMAP" id="MF_00163">
    <property type="entry name" value="Pep_deformylase"/>
    <property type="match status" value="1"/>
</dbReference>
<comment type="cofactor">
    <cofactor evidence="2">
        <name>Fe(2+)</name>
        <dbReference type="ChEBI" id="CHEBI:29033"/>
    </cofactor>
    <text evidence="2">Binds 1 Fe(2+) ion.</text>
</comment>
<dbReference type="PRINTS" id="PR01576">
    <property type="entry name" value="PDEFORMYLASE"/>
</dbReference>
<dbReference type="CDD" id="cd00487">
    <property type="entry name" value="Pep_deformylase"/>
    <property type="match status" value="1"/>
</dbReference>
<feature type="binding site" evidence="2">
    <location>
        <position position="88"/>
    </location>
    <ligand>
        <name>Fe cation</name>
        <dbReference type="ChEBI" id="CHEBI:24875"/>
    </ligand>
</feature>
<dbReference type="EC" id="3.5.1.88" evidence="2"/>
<evidence type="ECO:0000256" key="2">
    <source>
        <dbReference type="HAMAP-Rule" id="MF_00163"/>
    </source>
</evidence>
<gene>
    <name evidence="2 3" type="primary">def</name>
    <name evidence="3" type="ORF">FEAC_19430</name>
</gene>
<dbReference type="AlphaFoldDB" id="A0A0D8FST1"/>
<protein>
    <recommendedName>
        <fullName evidence="2">Peptide deformylase</fullName>
        <shortName evidence="2">PDF</shortName>
        <ecNumber evidence="2">3.5.1.88</ecNumber>
    </recommendedName>
    <alternativeName>
        <fullName evidence="2">Polypeptide deformylase</fullName>
    </alternativeName>
</protein>
<dbReference type="NCBIfam" id="TIGR00079">
    <property type="entry name" value="pept_deformyl"/>
    <property type="match status" value="1"/>
</dbReference>
<dbReference type="GO" id="GO:0006412">
    <property type="term" value="P:translation"/>
    <property type="evidence" value="ECO:0007669"/>
    <property type="project" value="UniProtKB-UniRule"/>
</dbReference>
<dbReference type="SUPFAM" id="SSF56420">
    <property type="entry name" value="Peptide deformylase"/>
    <property type="match status" value="1"/>
</dbReference>
<comment type="similarity">
    <text evidence="1 2">Belongs to the polypeptide deformylase family.</text>
</comment>
<dbReference type="RefSeq" id="WP_035390359.1">
    <property type="nucleotide sequence ID" value="NZ_JQKF01000023.1"/>
</dbReference>
<keyword evidence="4" id="KW-1185">Reference proteome</keyword>
<organism evidence="3 4">
    <name type="scientific">Ferrimicrobium acidiphilum DSM 19497</name>
    <dbReference type="NCBI Taxonomy" id="1121877"/>
    <lineage>
        <taxon>Bacteria</taxon>
        <taxon>Bacillati</taxon>
        <taxon>Actinomycetota</taxon>
        <taxon>Acidimicrobiia</taxon>
        <taxon>Acidimicrobiales</taxon>
        <taxon>Acidimicrobiaceae</taxon>
        <taxon>Ferrimicrobium</taxon>
    </lineage>
</organism>